<gene>
    <name evidence="3" type="primary">mnhG</name>
    <name evidence="3" type="ORF">ABFY20_01940</name>
</gene>
<proteinExistence type="inferred from homology"/>
<feature type="region of interest" description="Disordered" evidence="2">
    <location>
        <begin position="104"/>
        <end position="124"/>
    </location>
</feature>
<dbReference type="PANTHER" id="PTHR34703:SF1">
    <property type="entry name" value="ANTIPORTER SUBUNIT MNHG2-RELATED"/>
    <property type="match status" value="1"/>
</dbReference>
<accession>A0AB39BHM7</accession>
<dbReference type="GO" id="GO:0015385">
    <property type="term" value="F:sodium:proton antiporter activity"/>
    <property type="evidence" value="ECO:0007669"/>
    <property type="project" value="TreeGrafter"/>
</dbReference>
<reference evidence="3" key="1">
    <citation type="submission" date="2024-05" db="EMBL/GenBank/DDBJ databases">
        <title>Herbiconiux sp. A18JL235.</title>
        <authorList>
            <person name="Zhang G."/>
        </authorList>
    </citation>
    <scope>NUCLEOTIDE SEQUENCE</scope>
    <source>
        <strain evidence="3">A18JL235</strain>
    </source>
</reference>
<dbReference type="EMBL" id="CP162511">
    <property type="protein sequence ID" value="XDI05879.1"/>
    <property type="molecule type" value="Genomic_DNA"/>
</dbReference>
<evidence type="ECO:0000313" key="3">
    <source>
        <dbReference type="EMBL" id="XDI05879.1"/>
    </source>
</evidence>
<dbReference type="NCBIfam" id="NF009314">
    <property type="entry name" value="PRK12674.1-2"/>
    <property type="match status" value="1"/>
</dbReference>
<evidence type="ECO:0000256" key="1">
    <source>
        <dbReference type="ARBA" id="ARBA00008404"/>
    </source>
</evidence>
<dbReference type="AlphaFoldDB" id="A0AB39BHM7"/>
<comment type="similarity">
    <text evidence="1">Belongs to the CPA3 antiporters (TC 2.A.63) subunit G family.</text>
</comment>
<evidence type="ECO:0000256" key="2">
    <source>
        <dbReference type="SAM" id="MobiDB-lite"/>
    </source>
</evidence>
<protein>
    <submittedName>
        <fullName evidence="3">Monovalent cation/H(+) antiporter subunit G</fullName>
    </submittedName>
</protein>
<sequence>MDIRDVITAVLVLLAALMCFAAGVGLIRFPDVLSRLHAATKPQILGLIAISADVAVSNPSAGTITLAVAIVFFQSLTAPVSAHLAGRAAYRTNHFRRDILIVDEYTPTDPPREPRSASDGAPQL</sequence>
<name>A0AB39BHM7_9MICO</name>
<dbReference type="PANTHER" id="PTHR34703">
    <property type="entry name" value="ANTIPORTER SUBUNIT MNHG2-RELATED"/>
    <property type="match status" value="1"/>
</dbReference>
<dbReference type="RefSeq" id="WP_368498268.1">
    <property type="nucleotide sequence ID" value="NZ_CP162511.1"/>
</dbReference>
<dbReference type="InterPro" id="IPR005133">
    <property type="entry name" value="PhaG_MnhG_YufB"/>
</dbReference>
<organism evidence="3">
    <name type="scientific">Herbiconiux sp. A18JL235</name>
    <dbReference type="NCBI Taxonomy" id="3152363"/>
    <lineage>
        <taxon>Bacteria</taxon>
        <taxon>Bacillati</taxon>
        <taxon>Actinomycetota</taxon>
        <taxon>Actinomycetes</taxon>
        <taxon>Micrococcales</taxon>
        <taxon>Microbacteriaceae</taxon>
        <taxon>Herbiconiux</taxon>
    </lineage>
</organism>
<dbReference type="Pfam" id="PF03334">
    <property type="entry name" value="PhaG_MnhG_YufB"/>
    <property type="match status" value="1"/>
</dbReference>
<dbReference type="NCBIfam" id="TIGR01300">
    <property type="entry name" value="CPA3_mnhG_phaG"/>
    <property type="match status" value="1"/>
</dbReference>